<proteinExistence type="predicted"/>
<keyword evidence="2" id="KW-1185">Reference proteome</keyword>
<evidence type="ECO:0000313" key="1">
    <source>
        <dbReference type="EMBL" id="GIJ18144.1"/>
    </source>
</evidence>
<gene>
    <name evidence="1" type="ORF">Vgi01_48280</name>
</gene>
<evidence type="ECO:0008006" key="3">
    <source>
        <dbReference type="Google" id="ProtNLM"/>
    </source>
</evidence>
<reference evidence="1 2" key="1">
    <citation type="submission" date="2021-01" db="EMBL/GenBank/DDBJ databases">
        <title>Whole genome shotgun sequence of Verrucosispora gifhornensis NBRC 16317.</title>
        <authorList>
            <person name="Komaki H."/>
            <person name="Tamura T."/>
        </authorList>
    </citation>
    <scope>NUCLEOTIDE SEQUENCE [LARGE SCALE GENOMIC DNA]</scope>
    <source>
        <strain evidence="1 2">NBRC 16317</strain>
    </source>
</reference>
<accession>A0ABQ4IJQ7</accession>
<comment type="caution">
    <text evidence="1">The sequence shown here is derived from an EMBL/GenBank/DDBJ whole genome shotgun (WGS) entry which is preliminary data.</text>
</comment>
<name>A0ABQ4IJQ7_9ACTN</name>
<protein>
    <recommendedName>
        <fullName evidence="3">Immunity protein Imm1</fullName>
    </recommendedName>
</protein>
<organism evidence="1 2">
    <name type="scientific">Micromonospora gifhornensis</name>
    <dbReference type="NCBI Taxonomy" id="84594"/>
    <lineage>
        <taxon>Bacteria</taxon>
        <taxon>Bacillati</taxon>
        <taxon>Actinomycetota</taxon>
        <taxon>Actinomycetes</taxon>
        <taxon>Micromonosporales</taxon>
        <taxon>Micromonosporaceae</taxon>
        <taxon>Micromonospora</taxon>
    </lineage>
</organism>
<dbReference type="Proteomes" id="UP000647860">
    <property type="component" value="Unassembled WGS sequence"/>
</dbReference>
<dbReference type="EMBL" id="BOPA01000037">
    <property type="protein sequence ID" value="GIJ18144.1"/>
    <property type="molecule type" value="Genomic_DNA"/>
</dbReference>
<sequence>MTAGCTGYWHVDGMDALFIARIELASATSMHRARLTMEIAQDGPFLVVERERFVARFPADPSSDLEQLQDQDIYVTVTGGPTYYATVMTLQAIDAVLRRWTQTGEAAGGRYFWSTDLVITPRPGVTAMIEAIDGLVREGEIAQACQVIPDPMGSHGAPDSSAQKADQ</sequence>
<evidence type="ECO:0000313" key="2">
    <source>
        <dbReference type="Proteomes" id="UP000647860"/>
    </source>
</evidence>